<accession>A0A564G1C8</accession>
<dbReference type="EMBL" id="CABFVH010000023">
    <property type="protein sequence ID" value="VUF13758.1"/>
    <property type="molecule type" value="Genomic_DNA"/>
</dbReference>
<reference evidence="2 3" key="1">
    <citation type="submission" date="2019-06" db="EMBL/GenBank/DDBJ databases">
        <authorList>
            <person name="Rodrigo-Torres L."/>
            <person name="Arahal R. D."/>
            <person name="Lucena T."/>
        </authorList>
    </citation>
    <scope>NUCLEOTIDE SEQUENCE [LARGE SCALE GENOMIC DNA]</scope>
    <source>
        <strain evidence="2 3">SW08-7</strain>
    </source>
</reference>
<evidence type="ECO:0000313" key="2">
    <source>
        <dbReference type="EMBL" id="VUF13758.1"/>
    </source>
</evidence>
<reference evidence="1" key="3">
    <citation type="submission" date="2021-08" db="EMBL/GenBank/DDBJ databases">
        <authorList>
            <person name="Tani A."/>
            <person name="Ola A."/>
            <person name="Ogura Y."/>
            <person name="Katsura K."/>
            <person name="Hayashi T."/>
        </authorList>
    </citation>
    <scope>NUCLEOTIDE SEQUENCE</scope>
    <source>
        <strain evidence="1">DSM 22415</strain>
    </source>
</reference>
<dbReference type="Proteomes" id="UP000401717">
    <property type="component" value="Unassembled WGS sequence"/>
</dbReference>
<reference evidence="1" key="2">
    <citation type="journal article" date="2021" name="Front. Microbiol.">
        <title>Comprehensive Comparative Genomics and Phenotyping of Methylobacterium Species.</title>
        <authorList>
            <person name="Alessa O."/>
            <person name="Ogura Y."/>
            <person name="Fujitani Y."/>
            <person name="Takami H."/>
            <person name="Hayashi T."/>
            <person name="Sahin N."/>
            <person name="Tani A."/>
        </authorList>
    </citation>
    <scope>NUCLEOTIDE SEQUENCE</scope>
    <source>
        <strain evidence="1">DSM 22415</strain>
    </source>
</reference>
<protein>
    <submittedName>
        <fullName evidence="2">Uncharacterized protein</fullName>
    </submittedName>
</protein>
<evidence type="ECO:0000313" key="3">
    <source>
        <dbReference type="Proteomes" id="UP000401717"/>
    </source>
</evidence>
<dbReference type="AlphaFoldDB" id="A0A564G1C8"/>
<name>A0A564G1C8_9HYPH</name>
<dbReference type="RefSeq" id="WP_186383882.1">
    <property type="nucleotide sequence ID" value="NZ_BPQI01000018.1"/>
</dbReference>
<evidence type="ECO:0000313" key="4">
    <source>
        <dbReference type="Proteomes" id="UP001055303"/>
    </source>
</evidence>
<dbReference type="EMBL" id="BPQI01000018">
    <property type="protein sequence ID" value="GJD55145.1"/>
    <property type="molecule type" value="Genomic_DNA"/>
</dbReference>
<sequence>MSPIIVHSLVVGLSLFGLAYVGSRLPRELARGLPERRVHAPTSAASGATSDV</sequence>
<dbReference type="Proteomes" id="UP001055303">
    <property type="component" value="Unassembled WGS sequence"/>
</dbReference>
<organism evidence="2 3">
    <name type="scientific">Methylobacterium dankookense</name>
    <dbReference type="NCBI Taxonomy" id="560405"/>
    <lineage>
        <taxon>Bacteria</taxon>
        <taxon>Pseudomonadati</taxon>
        <taxon>Pseudomonadota</taxon>
        <taxon>Alphaproteobacteria</taxon>
        <taxon>Hyphomicrobiales</taxon>
        <taxon>Methylobacteriaceae</taxon>
        <taxon>Methylobacterium</taxon>
    </lineage>
</organism>
<gene>
    <name evidence="1" type="ORF">IFDJLNFL_1027</name>
    <name evidence="2" type="ORF">MTDSW087_03465</name>
</gene>
<keyword evidence="4" id="KW-1185">Reference proteome</keyword>
<evidence type="ECO:0000313" key="1">
    <source>
        <dbReference type="EMBL" id="GJD55145.1"/>
    </source>
</evidence>
<proteinExistence type="predicted"/>